<organism evidence="3 4">
    <name type="scientific">Candidatus Jettenia ecosi</name>
    <dbReference type="NCBI Taxonomy" id="2494326"/>
    <lineage>
        <taxon>Bacteria</taxon>
        <taxon>Pseudomonadati</taxon>
        <taxon>Planctomycetota</taxon>
        <taxon>Candidatus Brocadiia</taxon>
        <taxon>Candidatus Brocadiales</taxon>
        <taxon>Candidatus Brocadiaceae</taxon>
        <taxon>Candidatus Jettenia</taxon>
    </lineage>
</organism>
<dbReference type="InterPro" id="IPR051199">
    <property type="entry name" value="LPS_LOS_Heptosyltrfase"/>
</dbReference>
<comment type="caution">
    <text evidence="3">The sequence shown here is derived from an EMBL/GenBank/DDBJ whole genome shotgun (WGS) entry which is preliminary data.</text>
</comment>
<dbReference type="GO" id="GO:0009244">
    <property type="term" value="P:lipopolysaccharide core region biosynthetic process"/>
    <property type="evidence" value="ECO:0007669"/>
    <property type="project" value="TreeGrafter"/>
</dbReference>
<evidence type="ECO:0000313" key="3">
    <source>
        <dbReference type="EMBL" id="TLD42484.1"/>
    </source>
</evidence>
<evidence type="ECO:0000256" key="2">
    <source>
        <dbReference type="ARBA" id="ARBA00022679"/>
    </source>
</evidence>
<dbReference type="Pfam" id="PF01075">
    <property type="entry name" value="Glyco_transf_9"/>
    <property type="match status" value="1"/>
</dbReference>
<dbReference type="Proteomes" id="UP000319783">
    <property type="component" value="Unassembled WGS sequence"/>
</dbReference>
<gene>
    <name evidence="3" type="ORF">JETT_1227</name>
</gene>
<dbReference type="CDD" id="cd03789">
    <property type="entry name" value="GT9_LPS_heptosyltransferase"/>
    <property type="match status" value="1"/>
</dbReference>
<keyword evidence="1" id="KW-0328">Glycosyltransferase</keyword>
<dbReference type="PANTHER" id="PTHR30160:SF23">
    <property type="match status" value="1"/>
</dbReference>
<dbReference type="GO" id="GO:0005829">
    <property type="term" value="C:cytosol"/>
    <property type="evidence" value="ECO:0007669"/>
    <property type="project" value="TreeGrafter"/>
</dbReference>
<dbReference type="InterPro" id="IPR002201">
    <property type="entry name" value="Glyco_trans_9"/>
</dbReference>
<accession>A0A533QCL7</accession>
<keyword evidence="2 3" id="KW-0808">Transferase</keyword>
<dbReference type="EMBL" id="SULG01000019">
    <property type="protein sequence ID" value="TLD42484.1"/>
    <property type="molecule type" value="Genomic_DNA"/>
</dbReference>
<dbReference type="GO" id="GO:0008713">
    <property type="term" value="F:ADP-heptose-lipopolysaccharide heptosyltransferase activity"/>
    <property type="evidence" value="ECO:0007669"/>
    <property type="project" value="TreeGrafter"/>
</dbReference>
<dbReference type="AlphaFoldDB" id="A0A533QCL7"/>
<name>A0A533QCL7_9BACT</name>
<protein>
    <submittedName>
        <fullName evidence="3">Lipopolysaccharide heptosyltransferase III</fullName>
    </submittedName>
</protein>
<dbReference type="SUPFAM" id="SSF53756">
    <property type="entry name" value="UDP-Glycosyltransferase/glycogen phosphorylase"/>
    <property type="match status" value="1"/>
</dbReference>
<evidence type="ECO:0000313" key="4">
    <source>
        <dbReference type="Proteomes" id="UP000319783"/>
    </source>
</evidence>
<sequence>MEETGLRYKPTSVYLPAFCSNLKKSLQGHILIVRPGALGDLIVSLPALEAIRNYFPSAHIEIMGYPSFLEIIKGRFYADTVSRFDHADIATLFMKNAQLSEHLMKRLGCMDMIILFVFDKEQILTKNLESIGARAIVHYDPFPPSGESIHITDYFIKFLDVLGIPDSGKIPKIFLHEKDILFGNDFIRDKIDNSNKKLIAIHPGSGSRQKCWPSERFAELMLWIRKEMDVQILVISGPADYEIVEKLRVKVKDFIHIHQLPLPNLAAIIKQCNVFIGNDSGITHLAAAVGVHTIAIFGSTDPNVWGPRGERVRIIHKKSDCSPCFPYTRRNCFLQTCLEAVTVEDVICEVKYFL</sequence>
<evidence type="ECO:0000256" key="1">
    <source>
        <dbReference type="ARBA" id="ARBA00022676"/>
    </source>
</evidence>
<proteinExistence type="predicted"/>
<dbReference type="Gene3D" id="3.40.50.2000">
    <property type="entry name" value="Glycogen Phosphorylase B"/>
    <property type="match status" value="2"/>
</dbReference>
<reference evidence="3 4" key="1">
    <citation type="submission" date="2019-04" db="EMBL/GenBank/DDBJ databases">
        <title>Genome of a novel bacterium Candidatus Jettenia ecosi reconstructed from metagenome of an anammox bioreactor.</title>
        <authorList>
            <person name="Mardanov A.V."/>
            <person name="Beletsky A.V."/>
            <person name="Ravin N.V."/>
            <person name="Botchkova E.A."/>
            <person name="Litti Y.V."/>
            <person name="Nozhevnikova A.N."/>
        </authorList>
    </citation>
    <scope>NUCLEOTIDE SEQUENCE [LARGE SCALE GENOMIC DNA]</scope>
    <source>
        <strain evidence="3">J2</strain>
    </source>
</reference>
<dbReference type="PANTHER" id="PTHR30160">
    <property type="entry name" value="TETRAACYLDISACCHARIDE 4'-KINASE-RELATED"/>
    <property type="match status" value="1"/>
</dbReference>